<organism evidence="1 2">
    <name type="scientific">Dactylosporangium sucinum</name>
    <dbReference type="NCBI Taxonomy" id="1424081"/>
    <lineage>
        <taxon>Bacteria</taxon>
        <taxon>Bacillati</taxon>
        <taxon>Actinomycetota</taxon>
        <taxon>Actinomycetes</taxon>
        <taxon>Micromonosporales</taxon>
        <taxon>Micromonosporaceae</taxon>
        <taxon>Dactylosporangium</taxon>
    </lineage>
</organism>
<proteinExistence type="predicted"/>
<name>A0A917WRN5_9ACTN</name>
<reference evidence="1" key="1">
    <citation type="journal article" date="2014" name="Int. J. Syst. Evol. Microbiol.">
        <title>Complete genome sequence of Corynebacterium casei LMG S-19264T (=DSM 44701T), isolated from a smear-ripened cheese.</title>
        <authorList>
            <consortium name="US DOE Joint Genome Institute (JGI-PGF)"/>
            <person name="Walter F."/>
            <person name="Albersmeier A."/>
            <person name="Kalinowski J."/>
            <person name="Ruckert C."/>
        </authorList>
    </citation>
    <scope>NUCLEOTIDE SEQUENCE</scope>
    <source>
        <strain evidence="1">JCM 19831</strain>
    </source>
</reference>
<protein>
    <submittedName>
        <fullName evidence="1">Uncharacterized protein</fullName>
    </submittedName>
</protein>
<keyword evidence="2" id="KW-1185">Reference proteome</keyword>
<reference evidence="1" key="2">
    <citation type="submission" date="2020-09" db="EMBL/GenBank/DDBJ databases">
        <authorList>
            <person name="Sun Q."/>
            <person name="Ohkuma M."/>
        </authorList>
    </citation>
    <scope>NUCLEOTIDE SEQUENCE</scope>
    <source>
        <strain evidence="1">JCM 19831</strain>
    </source>
</reference>
<sequence length="54" mass="5356">MPFMACSVAPSGGICGEARGASMTMPGLGAAAQRAVADGDKPANKTALAQLLRH</sequence>
<comment type="caution">
    <text evidence="1">The sequence shown here is derived from an EMBL/GenBank/DDBJ whole genome shotgun (WGS) entry which is preliminary data.</text>
</comment>
<evidence type="ECO:0000313" key="2">
    <source>
        <dbReference type="Proteomes" id="UP000642070"/>
    </source>
</evidence>
<dbReference type="EMBL" id="BMPI01000010">
    <property type="protein sequence ID" value="GGM23664.1"/>
    <property type="molecule type" value="Genomic_DNA"/>
</dbReference>
<dbReference type="AlphaFoldDB" id="A0A917WRN5"/>
<gene>
    <name evidence="1" type="ORF">GCM10007977_026050</name>
</gene>
<evidence type="ECO:0000313" key="1">
    <source>
        <dbReference type="EMBL" id="GGM23664.1"/>
    </source>
</evidence>
<accession>A0A917WRN5</accession>
<dbReference type="Proteomes" id="UP000642070">
    <property type="component" value="Unassembled WGS sequence"/>
</dbReference>